<evidence type="ECO:0000313" key="2">
    <source>
        <dbReference type="EMBL" id="CAF4157183.1"/>
    </source>
</evidence>
<evidence type="ECO:0000313" key="3">
    <source>
        <dbReference type="Proteomes" id="UP000663864"/>
    </source>
</evidence>
<dbReference type="Pfam" id="PF01359">
    <property type="entry name" value="Transposase_1"/>
    <property type="match status" value="1"/>
</dbReference>
<name>A0A815GXJ7_9BILA</name>
<comment type="caution">
    <text evidence="1">The sequence shown here is derived from an EMBL/GenBank/DDBJ whole genome shotgun (WGS) entry which is preliminary data.</text>
</comment>
<dbReference type="Proteomes" id="UP000663864">
    <property type="component" value="Unassembled WGS sequence"/>
</dbReference>
<organism evidence="1 3">
    <name type="scientific">Rotaria sordida</name>
    <dbReference type="NCBI Taxonomy" id="392033"/>
    <lineage>
        <taxon>Eukaryota</taxon>
        <taxon>Metazoa</taxon>
        <taxon>Spiralia</taxon>
        <taxon>Gnathifera</taxon>
        <taxon>Rotifera</taxon>
        <taxon>Eurotatoria</taxon>
        <taxon>Bdelloidea</taxon>
        <taxon>Philodinida</taxon>
        <taxon>Philodinidae</taxon>
        <taxon>Rotaria</taxon>
    </lineage>
</organism>
<dbReference type="GO" id="GO:0003676">
    <property type="term" value="F:nucleic acid binding"/>
    <property type="evidence" value="ECO:0007669"/>
    <property type="project" value="InterPro"/>
</dbReference>
<dbReference type="PANTHER" id="PTHR46060:SF1">
    <property type="entry name" value="MARINER MOS1 TRANSPOSASE-LIKE PROTEIN"/>
    <property type="match status" value="1"/>
</dbReference>
<dbReference type="Pfam" id="PF13565">
    <property type="entry name" value="HTH_32"/>
    <property type="match status" value="1"/>
</dbReference>
<dbReference type="InterPro" id="IPR052709">
    <property type="entry name" value="Transposase-MT_Hybrid"/>
</dbReference>
<sequence>MDKLCLRSYIKTCWLLGVVSYRTVAHWIHRFSSGRESLEDDSRNGRPIAIITQQNIDAVKDLVQDGPHISIDYIADILDISHGSVYTILKEHLKLKKISSRWVPRKLTPAQQQRRVEICIGNLHKFESGAWELGDMVTGDESWFYHRKIKPKQESKAWVARGQSPPTEVRRQQFEEKMMFVIFFMTTGPLLIHQLPSGTSINAIYYRDECLKSLVQKLHRKRPSSTTNGIKLHHDNARPHMNDIVFNYLQEEKINVMAHPPYSPDLASSDFWLFSCLKRSLDTYPDATSLAKAIAKELNSIHIQGYQKTFQKWIERMKLCIEHRGDYFEHLL</sequence>
<dbReference type="PANTHER" id="PTHR46060">
    <property type="entry name" value="MARINER MOS1 TRANSPOSASE-LIKE PROTEIN"/>
    <property type="match status" value="1"/>
</dbReference>
<dbReference type="InterPro" id="IPR001888">
    <property type="entry name" value="Transposase_1"/>
</dbReference>
<protein>
    <recommendedName>
        <fullName evidence="4">Transposase</fullName>
    </recommendedName>
</protein>
<evidence type="ECO:0008006" key="4">
    <source>
        <dbReference type="Google" id="ProtNLM"/>
    </source>
</evidence>
<dbReference type="EMBL" id="CAJOBD010010732">
    <property type="protein sequence ID" value="CAF4157183.1"/>
    <property type="molecule type" value="Genomic_DNA"/>
</dbReference>
<dbReference type="EMBL" id="CAJNOT010002832">
    <property type="protein sequence ID" value="CAF1346336.1"/>
    <property type="molecule type" value="Genomic_DNA"/>
</dbReference>
<accession>A0A815GXJ7</accession>
<evidence type="ECO:0000313" key="1">
    <source>
        <dbReference type="EMBL" id="CAF1346336.1"/>
    </source>
</evidence>
<proteinExistence type="predicted"/>
<dbReference type="Proteomes" id="UP000663836">
    <property type="component" value="Unassembled WGS sequence"/>
</dbReference>
<reference evidence="1" key="1">
    <citation type="submission" date="2021-02" db="EMBL/GenBank/DDBJ databases">
        <authorList>
            <person name="Nowell W R."/>
        </authorList>
    </citation>
    <scope>NUCLEOTIDE SEQUENCE</scope>
</reference>
<dbReference type="AlphaFoldDB" id="A0A815GXJ7"/>
<gene>
    <name evidence="2" type="ORF">JBS370_LOCUS34300</name>
    <name evidence="1" type="ORF">ZHD862_LOCUS30319</name>
</gene>
<dbReference type="Gene3D" id="3.30.420.10">
    <property type="entry name" value="Ribonuclease H-like superfamily/Ribonuclease H"/>
    <property type="match status" value="1"/>
</dbReference>
<dbReference type="InterPro" id="IPR036397">
    <property type="entry name" value="RNaseH_sf"/>
</dbReference>